<feature type="region of interest" description="Disordered" evidence="1">
    <location>
        <begin position="334"/>
        <end position="355"/>
    </location>
</feature>
<feature type="transmembrane region" description="Helical" evidence="2">
    <location>
        <begin position="154"/>
        <end position="175"/>
    </location>
</feature>
<keyword evidence="2" id="KW-0472">Membrane</keyword>
<evidence type="ECO:0000256" key="2">
    <source>
        <dbReference type="SAM" id="Phobius"/>
    </source>
</evidence>
<dbReference type="Proteomes" id="UP001521184">
    <property type="component" value="Unassembled WGS sequence"/>
</dbReference>
<gene>
    <name evidence="3" type="ORF">SLS58_011182</name>
</gene>
<protein>
    <submittedName>
        <fullName evidence="3">Uncharacterized protein</fullName>
    </submittedName>
</protein>
<name>A0ABR3T1P3_9PEZI</name>
<accession>A0ABR3T1P3</accession>
<proteinExistence type="predicted"/>
<keyword evidence="2" id="KW-0812">Transmembrane</keyword>
<evidence type="ECO:0000313" key="4">
    <source>
        <dbReference type="Proteomes" id="UP001521184"/>
    </source>
</evidence>
<dbReference type="EMBL" id="JAKEKT020000162">
    <property type="protein sequence ID" value="KAL1633247.1"/>
    <property type="molecule type" value="Genomic_DNA"/>
</dbReference>
<reference evidence="3 4" key="1">
    <citation type="journal article" date="2023" name="Plant Dis.">
        <title>First Report of Diplodia intermedia Causing Canker and Dieback Diseases on Apple Trees in Canada.</title>
        <authorList>
            <person name="Ellouze W."/>
            <person name="Ilyukhin E."/>
            <person name="Sulman M."/>
            <person name="Ali S."/>
        </authorList>
    </citation>
    <scope>NUCLEOTIDE SEQUENCE [LARGE SCALE GENOMIC DNA]</scope>
    <source>
        <strain evidence="3 4">M45-28</strain>
    </source>
</reference>
<comment type="caution">
    <text evidence="3">The sequence shown here is derived from an EMBL/GenBank/DDBJ whole genome shotgun (WGS) entry which is preliminary data.</text>
</comment>
<organism evidence="3 4">
    <name type="scientific">Diplodia intermedia</name>
    <dbReference type="NCBI Taxonomy" id="856260"/>
    <lineage>
        <taxon>Eukaryota</taxon>
        <taxon>Fungi</taxon>
        <taxon>Dikarya</taxon>
        <taxon>Ascomycota</taxon>
        <taxon>Pezizomycotina</taxon>
        <taxon>Dothideomycetes</taxon>
        <taxon>Dothideomycetes incertae sedis</taxon>
        <taxon>Botryosphaeriales</taxon>
        <taxon>Botryosphaeriaceae</taxon>
        <taxon>Diplodia</taxon>
    </lineage>
</organism>
<keyword evidence="2" id="KW-1133">Transmembrane helix</keyword>
<sequence length="374" mass="41800">MSEQDLETLQVRVLSSSTSRIPCGPCYLVDIVQDAEQGEHFMVEVASTAYLLILTEIDTERSLWSAGDALRFCATAMQRLAPSAVCLFEDDGAPKPEARRSTRALSLLSVSDHASASVGSWPAGLSATKLPQQQQQQLFIWLPRSKLQQHRRKLCWLGLALLLLAIVAAAASLGASSASGGYWQRYDTHGSEGPKYQLQFTHHNVSEWAARYPQSNGDDDTWFLRIDDQAMVPAGLVDADERRYQRWFRRRYPDADRVRLAGDYLAQAFLADPAAIQVPVDRAFHMAHCVLAVRRYWVARETGRHVCPRDIDYKHMKHCIDALDMWAFPEGPRRSTLPPGGAAHGSHHGGDAGKAVVDESDETRLVWRTKVCFD</sequence>
<evidence type="ECO:0000313" key="3">
    <source>
        <dbReference type="EMBL" id="KAL1633247.1"/>
    </source>
</evidence>
<evidence type="ECO:0000256" key="1">
    <source>
        <dbReference type="SAM" id="MobiDB-lite"/>
    </source>
</evidence>
<keyword evidence="4" id="KW-1185">Reference proteome</keyword>